<dbReference type="Pfam" id="PF00356">
    <property type="entry name" value="LacI"/>
    <property type="match status" value="1"/>
</dbReference>
<dbReference type="Gene3D" id="3.40.50.2300">
    <property type="match status" value="2"/>
</dbReference>
<accession>A0A2W5SV14</accession>
<dbReference type="Proteomes" id="UP000249432">
    <property type="component" value="Unassembled WGS sequence"/>
</dbReference>
<dbReference type="SUPFAM" id="SSF53822">
    <property type="entry name" value="Periplasmic binding protein-like I"/>
    <property type="match status" value="1"/>
</dbReference>
<keyword evidence="2" id="KW-0238">DNA-binding</keyword>
<dbReference type="GO" id="GO:0003700">
    <property type="term" value="F:DNA-binding transcription factor activity"/>
    <property type="evidence" value="ECO:0007669"/>
    <property type="project" value="TreeGrafter"/>
</dbReference>
<dbReference type="PANTHER" id="PTHR30146">
    <property type="entry name" value="LACI-RELATED TRANSCRIPTIONAL REPRESSOR"/>
    <property type="match status" value="1"/>
</dbReference>
<dbReference type="InterPro" id="IPR010982">
    <property type="entry name" value="Lambda_DNA-bd_dom_sf"/>
</dbReference>
<comment type="caution">
    <text evidence="6">The sequence shown here is derived from an EMBL/GenBank/DDBJ whole genome shotgun (WGS) entry which is preliminary data.</text>
</comment>
<dbReference type="InterPro" id="IPR028082">
    <property type="entry name" value="Peripla_BP_I"/>
</dbReference>
<evidence type="ECO:0000313" key="7">
    <source>
        <dbReference type="Proteomes" id="UP000249432"/>
    </source>
</evidence>
<evidence type="ECO:0000256" key="2">
    <source>
        <dbReference type="ARBA" id="ARBA00023125"/>
    </source>
</evidence>
<evidence type="ECO:0000256" key="3">
    <source>
        <dbReference type="ARBA" id="ARBA00023163"/>
    </source>
</evidence>
<sequence length="397" mass="41649">MSPRRSPKNSHKATLASLAEAVGVSRTTVSNAYNKPDHLSPETRARIFATADKLGYSGPDPAARSLRTRRADAIGVLFTDELTYAFEDRSSVDFLAGLAESCQVLDSSLVLIPAAPGRAASGINRVAQAAVDGFVVYSVASDDPTLEVVASRGLPTVVCDQPYSTPKLKDYAFVGIDDHAAIQPGVQQLIDAGHRKIGVLCIRLDREANAGEVSPQCLRTAHMHVQKHRVEGIVDVIRGAHPDSAEEIPIVECYINDADGTREAARALLDAHPDLTAVACTTDSLALAVMQCAADRGLSVPGDLSVTGFDGIDLAVQQKITTVSQPNKDKGRTAGHVLQDLISDATRGKGSTGVSSSRNATTSTSAAGGRGQASATRGSHTLLETTLITGRTVGPPR</sequence>
<gene>
    <name evidence="6" type="ORF">DI525_00205</name>
</gene>
<organism evidence="6 7">
    <name type="scientific">Corynebacterium kroppenstedtii</name>
    <dbReference type="NCBI Taxonomy" id="161879"/>
    <lineage>
        <taxon>Bacteria</taxon>
        <taxon>Bacillati</taxon>
        <taxon>Actinomycetota</taxon>
        <taxon>Actinomycetes</taxon>
        <taxon>Mycobacteriales</taxon>
        <taxon>Corynebacteriaceae</taxon>
        <taxon>Corynebacterium</taxon>
    </lineage>
</organism>
<evidence type="ECO:0000256" key="4">
    <source>
        <dbReference type="SAM" id="MobiDB-lite"/>
    </source>
</evidence>
<dbReference type="CDD" id="cd01392">
    <property type="entry name" value="HTH_LacI"/>
    <property type="match status" value="1"/>
</dbReference>
<dbReference type="Gene3D" id="1.10.260.40">
    <property type="entry name" value="lambda repressor-like DNA-binding domains"/>
    <property type="match status" value="1"/>
</dbReference>
<feature type="region of interest" description="Disordered" evidence="4">
    <location>
        <begin position="341"/>
        <end position="397"/>
    </location>
</feature>
<evidence type="ECO:0000313" key="6">
    <source>
        <dbReference type="EMBL" id="PZR06750.1"/>
    </source>
</evidence>
<feature type="domain" description="HTH lacI-type" evidence="5">
    <location>
        <begin position="13"/>
        <end position="68"/>
    </location>
</feature>
<dbReference type="InterPro" id="IPR000843">
    <property type="entry name" value="HTH_LacI"/>
</dbReference>
<dbReference type="EMBL" id="QFRA01000001">
    <property type="protein sequence ID" value="PZR06750.1"/>
    <property type="molecule type" value="Genomic_DNA"/>
</dbReference>
<dbReference type="SMART" id="SM00354">
    <property type="entry name" value="HTH_LACI"/>
    <property type="match status" value="1"/>
</dbReference>
<evidence type="ECO:0000256" key="1">
    <source>
        <dbReference type="ARBA" id="ARBA00023015"/>
    </source>
</evidence>
<dbReference type="CDD" id="cd06279">
    <property type="entry name" value="PBP1_LacI-like"/>
    <property type="match status" value="1"/>
</dbReference>
<feature type="compositionally biased region" description="Low complexity" evidence="4">
    <location>
        <begin position="355"/>
        <end position="379"/>
    </location>
</feature>
<reference evidence="6 7" key="1">
    <citation type="submission" date="2017-08" db="EMBL/GenBank/DDBJ databases">
        <title>Infants hospitalized years apart are colonized by the same room-sourced microbial strains.</title>
        <authorList>
            <person name="Brooks B."/>
            <person name="Olm M.R."/>
            <person name="Firek B.A."/>
            <person name="Baker R."/>
            <person name="Thomas B.C."/>
            <person name="Morowitz M.J."/>
            <person name="Banfield J.F."/>
        </authorList>
    </citation>
    <scope>NUCLEOTIDE SEQUENCE [LARGE SCALE GENOMIC DNA]</scope>
    <source>
        <strain evidence="6">S2_003_000_R1_3</strain>
    </source>
</reference>
<name>A0A2W5SV14_9CORY</name>
<proteinExistence type="predicted"/>
<keyword evidence="1" id="KW-0805">Transcription regulation</keyword>
<dbReference type="PANTHER" id="PTHR30146:SF138">
    <property type="entry name" value="TRANSCRIPTIONAL REGULATORY PROTEIN"/>
    <property type="match status" value="1"/>
</dbReference>
<dbReference type="Pfam" id="PF13377">
    <property type="entry name" value="Peripla_BP_3"/>
    <property type="match status" value="1"/>
</dbReference>
<dbReference type="PROSITE" id="PS50932">
    <property type="entry name" value="HTH_LACI_2"/>
    <property type="match status" value="1"/>
</dbReference>
<dbReference type="InterPro" id="IPR046335">
    <property type="entry name" value="LacI/GalR-like_sensor"/>
</dbReference>
<protein>
    <submittedName>
        <fullName evidence="6">LacI family transcriptional regulator</fullName>
    </submittedName>
</protein>
<dbReference type="AlphaFoldDB" id="A0A2W5SV14"/>
<dbReference type="RefSeq" id="WP_303733799.1">
    <property type="nucleotide sequence ID" value="NZ_CAKZHK010000006.1"/>
</dbReference>
<dbReference type="SUPFAM" id="SSF47413">
    <property type="entry name" value="lambda repressor-like DNA-binding domains"/>
    <property type="match status" value="1"/>
</dbReference>
<keyword evidence="3" id="KW-0804">Transcription</keyword>
<dbReference type="GO" id="GO:0000976">
    <property type="term" value="F:transcription cis-regulatory region binding"/>
    <property type="evidence" value="ECO:0007669"/>
    <property type="project" value="TreeGrafter"/>
</dbReference>
<evidence type="ECO:0000259" key="5">
    <source>
        <dbReference type="PROSITE" id="PS50932"/>
    </source>
</evidence>